<dbReference type="OrthoDB" id="12165at10239"/>
<name>A0A0S2SYC1_9CAUD</name>
<evidence type="ECO:0000313" key="2">
    <source>
        <dbReference type="Proteomes" id="UP000201818"/>
    </source>
</evidence>
<keyword evidence="2" id="KW-1185">Reference proteome</keyword>
<gene>
    <name evidence="1" type="ORF">BPPAER656_00980</name>
</gene>
<reference evidence="1 2" key="1">
    <citation type="submission" date="2015-10" db="EMBL/GenBank/DDBJ databases">
        <title>Complete Genome Sequence of the Pseudomonas phage YMC11/02/R656_PAE_BP.</title>
        <authorList>
            <person name="Jeon J."/>
            <person name="Yong D."/>
            <person name="Lee K."/>
        </authorList>
    </citation>
    <scope>NUCLEOTIDE SEQUENCE [LARGE SCALE GENOMIC DNA]</scope>
</reference>
<evidence type="ECO:0000313" key="1">
    <source>
        <dbReference type="EMBL" id="ALP47919.1"/>
    </source>
</evidence>
<proteinExistence type="predicted"/>
<dbReference type="EMBL" id="KT968831">
    <property type="protein sequence ID" value="ALP47919.1"/>
    <property type="molecule type" value="Genomic_DNA"/>
</dbReference>
<dbReference type="GeneID" id="26516152"/>
<dbReference type="Gene3D" id="1.10.3790.10">
    <property type="entry name" value="NinB"/>
    <property type="match status" value="1"/>
</dbReference>
<protein>
    <submittedName>
        <fullName evidence="1">Putative NinB</fullName>
    </submittedName>
</protein>
<dbReference type="RefSeq" id="YP_009187495.1">
    <property type="nucleotide sequence ID" value="NC_028657.1"/>
</dbReference>
<dbReference type="InterPro" id="IPR036619">
    <property type="entry name" value="NinB_sf"/>
</dbReference>
<accession>A0A0S2SYC1</accession>
<dbReference type="KEGG" id="vg:26516152"/>
<sequence>MADRTFRIQGAAGIRPAFLAAWNLIQGLMRDAQGGYELVLRPLKSKRSIEQNKRYWSLLRELASVAWVDNRQFDDQVWHEQFKRWFIGCEDVALPDGSTELRGISTTKLSVDEFGIYMTKIEAWAAEQGWPLMIQEAA</sequence>
<dbReference type="Pfam" id="PF05772">
    <property type="entry name" value="NinB"/>
    <property type="match status" value="1"/>
</dbReference>
<dbReference type="SUPFAM" id="SSF103370">
    <property type="entry name" value="NinB"/>
    <property type="match status" value="1"/>
</dbReference>
<organism evidence="1 2">
    <name type="scientific">Pseudomonas phage YMC11/02/R656</name>
    <dbReference type="NCBI Taxonomy" id="1755689"/>
    <lineage>
        <taxon>Viruses</taxon>
        <taxon>Duplodnaviria</taxon>
        <taxon>Heunggongvirae</taxon>
        <taxon>Uroviricota</taxon>
        <taxon>Caudoviricetes</taxon>
        <taxon>Bugaksanvirus</taxon>
        <taxon>Bugaksanvirus R656</taxon>
    </lineage>
</organism>
<dbReference type="InterPro" id="IPR008711">
    <property type="entry name" value="Recombinase_NinB"/>
</dbReference>
<dbReference type="Proteomes" id="UP000201818">
    <property type="component" value="Segment"/>
</dbReference>